<dbReference type="SUPFAM" id="SSF52096">
    <property type="entry name" value="ClpP/crotonase"/>
    <property type="match status" value="1"/>
</dbReference>
<dbReference type="InterPro" id="IPR051683">
    <property type="entry name" value="Enoyl-CoA_Hydratase/Isomerase"/>
</dbReference>
<gene>
    <name evidence="3" type="ORF">EV672_11096</name>
</gene>
<dbReference type="Gene3D" id="1.10.12.10">
    <property type="entry name" value="Lyase 2-enoyl-coa Hydratase, Chain A, domain 2"/>
    <property type="match status" value="1"/>
</dbReference>
<dbReference type="PANTHER" id="PTHR42964:SF1">
    <property type="entry name" value="POLYKETIDE BIOSYNTHESIS ENOYL-COA HYDRATASE PKSH-RELATED"/>
    <property type="match status" value="1"/>
</dbReference>
<dbReference type="InterPro" id="IPR018376">
    <property type="entry name" value="Enoyl-CoA_hyd/isom_CS"/>
</dbReference>
<evidence type="ECO:0000313" key="4">
    <source>
        <dbReference type="Proteomes" id="UP000294593"/>
    </source>
</evidence>
<dbReference type="InterPro" id="IPR014748">
    <property type="entry name" value="Enoyl-CoA_hydra_C"/>
</dbReference>
<dbReference type="InterPro" id="IPR029045">
    <property type="entry name" value="ClpP/crotonase-like_dom_sf"/>
</dbReference>
<dbReference type="EMBL" id="SNXW01000010">
    <property type="protein sequence ID" value="TDP80881.1"/>
    <property type="molecule type" value="Genomic_DNA"/>
</dbReference>
<evidence type="ECO:0000256" key="2">
    <source>
        <dbReference type="RuleBase" id="RU003707"/>
    </source>
</evidence>
<keyword evidence="4" id="KW-1185">Reference proteome</keyword>
<dbReference type="OrthoDB" id="9807606at2"/>
<comment type="similarity">
    <text evidence="1 2">Belongs to the enoyl-CoA hydratase/isomerase family.</text>
</comment>
<dbReference type="Gene3D" id="3.90.226.10">
    <property type="entry name" value="2-enoyl-CoA Hydratase, Chain A, domain 1"/>
    <property type="match status" value="1"/>
</dbReference>
<dbReference type="InterPro" id="IPR001753">
    <property type="entry name" value="Enoyl-CoA_hydra/iso"/>
</dbReference>
<sequence length="266" mass="28464">MSPTMKQLQLTREGAVATVRLNRPEVRNAFHADTITELTEVFAALAEDASLRAVVLASSGTAFCAGADLNWMRQTADYSWVDNHRDASRLANMLWTLQRCPVPVIAEVQGDCHGGGVGLVSCCDVVVAAASAQFCLSEAKLGLIPATISPYVIHAIGERAARRYFVTAERFSAERAQLLGLVHEVVAADALASTVQGVVAQVLHNGPLAVRACKQLVRDIGQTPITHELRDVTARRIADIRASAEGKAGIGAFLSRSTPPWVQDTP</sequence>
<protein>
    <submittedName>
        <fullName evidence="3">Methylglutaconyl-CoA hydratase</fullName>
    </submittedName>
</protein>
<dbReference type="GO" id="GO:0003824">
    <property type="term" value="F:catalytic activity"/>
    <property type="evidence" value="ECO:0007669"/>
    <property type="project" value="InterPro"/>
</dbReference>
<comment type="caution">
    <text evidence="3">The sequence shown here is derived from an EMBL/GenBank/DDBJ whole genome shotgun (WGS) entry which is preliminary data.</text>
</comment>
<dbReference type="Proteomes" id="UP000294593">
    <property type="component" value="Unassembled WGS sequence"/>
</dbReference>
<dbReference type="PANTHER" id="PTHR42964">
    <property type="entry name" value="ENOYL-COA HYDRATASE"/>
    <property type="match status" value="1"/>
</dbReference>
<dbReference type="AlphaFoldDB" id="A0A4R6R4Q7"/>
<evidence type="ECO:0000256" key="1">
    <source>
        <dbReference type="ARBA" id="ARBA00005254"/>
    </source>
</evidence>
<dbReference type="CDD" id="cd06558">
    <property type="entry name" value="crotonase-like"/>
    <property type="match status" value="1"/>
</dbReference>
<evidence type="ECO:0000313" key="3">
    <source>
        <dbReference type="EMBL" id="TDP80881.1"/>
    </source>
</evidence>
<dbReference type="RefSeq" id="WP_133610883.1">
    <property type="nucleotide sequence ID" value="NZ_SNXW01000010.1"/>
</dbReference>
<dbReference type="PROSITE" id="PS00166">
    <property type="entry name" value="ENOYL_COA_HYDRATASE"/>
    <property type="match status" value="1"/>
</dbReference>
<dbReference type="Pfam" id="PF00378">
    <property type="entry name" value="ECH_1"/>
    <property type="match status" value="1"/>
</dbReference>
<reference evidence="3 4" key="1">
    <citation type="submission" date="2019-03" db="EMBL/GenBank/DDBJ databases">
        <title>Genomic Encyclopedia of Type Strains, Phase IV (KMG-IV): sequencing the most valuable type-strain genomes for metagenomic binning, comparative biology and taxonomic classification.</title>
        <authorList>
            <person name="Goeker M."/>
        </authorList>
    </citation>
    <scope>NUCLEOTIDE SEQUENCE [LARGE SCALE GENOMIC DNA]</scope>
    <source>
        <strain evidence="3 4">DSM 11901</strain>
    </source>
</reference>
<accession>A0A4R6R4Q7</accession>
<name>A0A4R6R4Q7_9BURK</name>
<proteinExistence type="inferred from homology"/>
<organism evidence="3 4">
    <name type="scientific">Aquabacterium commune</name>
    <dbReference type="NCBI Taxonomy" id="70586"/>
    <lineage>
        <taxon>Bacteria</taxon>
        <taxon>Pseudomonadati</taxon>
        <taxon>Pseudomonadota</taxon>
        <taxon>Betaproteobacteria</taxon>
        <taxon>Burkholderiales</taxon>
        <taxon>Aquabacterium</taxon>
    </lineage>
</organism>